<evidence type="ECO:0000313" key="2">
    <source>
        <dbReference type="EMBL" id="KNE69319.1"/>
    </source>
</evidence>
<accession>A0A0L0T418</accession>
<dbReference type="Proteomes" id="UP000054350">
    <property type="component" value="Unassembled WGS sequence"/>
</dbReference>
<keyword evidence="3" id="KW-1185">Reference proteome</keyword>
<feature type="region of interest" description="Disordered" evidence="1">
    <location>
        <begin position="324"/>
        <end position="393"/>
    </location>
</feature>
<name>A0A0L0T418_ALLM3</name>
<dbReference type="VEuPathDB" id="FungiDB:AMAG_19909"/>
<protein>
    <submittedName>
        <fullName evidence="2">Uncharacterized protein</fullName>
    </submittedName>
</protein>
<proteinExistence type="predicted"/>
<feature type="compositionally biased region" description="Low complexity" evidence="1">
    <location>
        <begin position="349"/>
        <end position="359"/>
    </location>
</feature>
<gene>
    <name evidence="2" type="ORF">AMAG_19909</name>
</gene>
<evidence type="ECO:0000256" key="1">
    <source>
        <dbReference type="SAM" id="MobiDB-lite"/>
    </source>
</evidence>
<reference evidence="3" key="2">
    <citation type="submission" date="2009-11" db="EMBL/GenBank/DDBJ databases">
        <title>The Genome Sequence of Allomyces macrogynus strain ATCC 38327.</title>
        <authorList>
            <consortium name="The Broad Institute Genome Sequencing Platform"/>
            <person name="Russ C."/>
            <person name="Cuomo C."/>
            <person name="Shea T."/>
            <person name="Young S.K."/>
            <person name="Zeng Q."/>
            <person name="Koehrsen M."/>
            <person name="Haas B."/>
            <person name="Borodovsky M."/>
            <person name="Guigo R."/>
            <person name="Alvarado L."/>
            <person name="Berlin A."/>
            <person name="Borenstein D."/>
            <person name="Chen Z."/>
            <person name="Engels R."/>
            <person name="Freedman E."/>
            <person name="Gellesch M."/>
            <person name="Goldberg J."/>
            <person name="Griggs A."/>
            <person name="Gujja S."/>
            <person name="Heiman D."/>
            <person name="Hepburn T."/>
            <person name="Howarth C."/>
            <person name="Jen D."/>
            <person name="Larson L."/>
            <person name="Lewis B."/>
            <person name="Mehta T."/>
            <person name="Park D."/>
            <person name="Pearson M."/>
            <person name="Roberts A."/>
            <person name="Saif S."/>
            <person name="Shenoy N."/>
            <person name="Sisk P."/>
            <person name="Stolte C."/>
            <person name="Sykes S."/>
            <person name="Walk T."/>
            <person name="White J."/>
            <person name="Yandava C."/>
            <person name="Burger G."/>
            <person name="Gray M.W."/>
            <person name="Holland P.W.H."/>
            <person name="King N."/>
            <person name="Lang F.B.F."/>
            <person name="Roger A.J."/>
            <person name="Ruiz-Trillo I."/>
            <person name="Lander E."/>
            <person name="Nusbaum C."/>
        </authorList>
    </citation>
    <scope>NUCLEOTIDE SEQUENCE [LARGE SCALE GENOMIC DNA]</scope>
    <source>
        <strain evidence="3">ATCC 38327</strain>
    </source>
</reference>
<dbReference type="EMBL" id="GG745360">
    <property type="protein sequence ID" value="KNE69319.1"/>
    <property type="molecule type" value="Genomic_DNA"/>
</dbReference>
<reference evidence="2 3" key="1">
    <citation type="submission" date="2009-11" db="EMBL/GenBank/DDBJ databases">
        <title>Annotation of Allomyces macrogynus ATCC 38327.</title>
        <authorList>
            <consortium name="The Broad Institute Genome Sequencing Platform"/>
            <person name="Russ C."/>
            <person name="Cuomo C."/>
            <person name="Burger G."/>
            <person name="Gray M.W."/>
            <person name="Holland P.W.H."/>
            <person name="King N."/>
            <person name="Lang F.B.F."/>
            <person name="Roger A.J."/>
            <person name="Ruiz-Trillo I."/>
            <person name="Young S.K."/>
            <person name="Zeng Q."/>
            <person name="Gargeya S."/>
            <person name="Fitzgerald M."/>
            <person name="Haas B."/>
            <person name="Abouelleil A."/>
            <person name="Alvarado L."/>
            <person name="Arachchi H.M."/>
            <person name="Berlin A."/>
            <person name="Chapman S.B."/>
            <person name="Gearin G."/>
            <person name="Goldberg J."/>
            <person name="Griggs A."/>
            <person name="Gujja S."/>
            <person name="Hansen M."/>
            <person name="Heiman D."/>
            <person name="Howarth C."/>
            <person name="Larimer J."/>
            <person name="Lui A."/>
            <person name="MacDonald P.J.P."/>
            <person name="McCowen C."/>
            <person name="Montmayeur A."/>
            <person name="Murphy C."/>
            <person name="Neiman D."/>
            <person name="Pearson M."/>
            <person name="Priest M."/>
            <person name="Roberts A."/>
            <person name="Saif S."/>
            <person name="Shea T."/>
            <person name="Sisk P."/>
            <person name="Stolte C."/>
            <person name="Sykes S."/>
            <person name="Wortman J."/>
            <person name="Nusbaum C."/>
            <person name="Birren B."/>
        </authorList>
    </citation>
    <scope>NUCLEOTIDE SEQUENCE [LARGE SCALE GENOMIC DNA]</scope>
    <source>
        <strain evidence="2 3">ATCC 38327</strain>
    </source>
</reference>
<organism evidence="2 3">
    <name type="scientific">Allomyces macrogynus (strain ATCC 38327)</name>
    <name type="common">Allomyces javanicus var. macrogynus</name>
    <dbReference type="NCBI Taxonomy" id="578462"/>
    <lineage>
        <taxon>Eukaryota</taxon>
        <taxon>Fungi</taxon>
        <taxon>Fungi incertae sedis</taxon>
        <taxon>Blastocladiomycota</taxon>
        <taxon>Blastocladiomycetes</taxon>
        <taxon>Blastocladiales</taxon>
        <taxon>Blastocladiaceae</taxon>
        <taxon>Allomyces</taxon>
    </lineage>
</organism>
<dbReference type="AlphaFoldDB" id="A0A0L0T418"/>
<sequence length="393" mass="41704">MIGIGFQTTHIYDGWVADQECNYQLREGTTVLENIFDGTEAADVHTIVMLPAIPCPTILVDDRGHVLAYNRRAGPLFAEYDPAWAERDDEVIFLQAGVPPVPAAAAAGENSGIDADIEPGVSGHGMYHGPVRAFIQDDVAAPVRNPHLLAAGQRQVTVTRSDGSSFPADMAVSDFFPIEPAAPVAEFAALAGHGSHSSSSAAPRLAQVVLLTDATEKVRVLAELEETKQRTERAHAVRAAILRLLCSALTAPLPVLFAHLEPAMVTAAAKGKCVDSAAPPMWEAVHHMHRVVGEILYLVTRDATALAPLLSRTAVQTLAPPVPRDAAAAAPGPWPHGSPRGSGPAGRNSTSASTACSTRCTHRPRAYLNRPSHGRSSSRRSISRLRSPRTSLA</sequence>
<evidence type="ECO:0000313" key="3">
    <source>
        <dbReference type="Proteomes" id="UP000054350"/>
    </source>
</evidence>
<feature type="compositionally biased region" description="Basic residues" evidence="1">
    <location>
        <begin position="372"/>
        <end position="387"/>
    </location>
</feature>